<dbReference type="AlphaFoldDB" id="A0A4R4DA85"/>
<feature type="signal peptide" evidence="5">
    <location>
        <begin position="1"/>
        <end position="22"/>
    </location>
</feature>
<keyword evidence="3 7" id="KW-0378">Hydrolase</keyword>
<keyword evidence="8" id="KW-1185">Reference proteome</keyword>
<sequence>METTRRAALAAALAAPALTGRAAAGSVVAPLQTSGPAGPRVVGAALAQAPAPLPQAPGWYRFRLGDATVTTVFDGFNRRPVEGLVRNAPLPQVQATLAESFLPTATYDGPYTVTFVDTGRLLVAFDAGTGGQMAPTAGLLGANMAAAGLDPAKVGLVVITHCHQDHIHGLTERDGTPVFPNAEVAVAAPEWAWWSDPTNETRSPEGQRINFANVARRFAPYRARLRRFAPGTEVSPGIHAVAAFGHTPGHCVFRLASAGQQAMILADLTHRPELFARRPGLHAVFDFDAQAAEATRRRVLDEVATDRIRIIGYHFPFPAVGYIAREGEGYRCLRAEWA</sequence>
<keyword evidence="4" id="KW-0862">Zinc</keyword>
<dbReference type="PANTHER" id="PTHR42978">
    <property type="entry name" value="QUORUM-QUENCHING LACTONASE YTNP-RELATED-RELATED"/>
    <property type="match status" value="1"/>
</dbReference>
<comment type="similarity">
    <text evidence="1">Belongs to the metallo-beta-lactamase superfamily.</text>
</comment>
<evidence type="ECO:0000313" key="8">
    <source>
        <dbReference type="Proteomes" id="UP000295023"/>
    </source>
</evidence>
<evidence type="ECO:0000259" key="6">
    <source>
        <dbReference type="SMART" id="SM00849"/>
    </source>
</evidence>
<evidence type="ECO:0000313" key="7">
    <source>
        <dbReference type="EMBL" id="TCZ56320.1"/>
    </source>
</evidence>
<proteinExistence type="inferred from homology"/>
<dbReference type="PANTHER" id="PTHR42978:SF6">
    <property type="entry name" value="QUORUM-QUENCHING LACTONASE YTNP-RELATED"/>
    <property type="match status" value="1"/>
</dbReference>
<evidence type="ECO:0000256" key="3">
    <source>
        <dbReference type="ARBA" id="ARBA00022801"/>
    </source>
</evidence>
<organism evidence="7 8">
    <name type="scientific">Roseicella aquatilis</name>
    <dbReference type="NCBI Taxonomy" id="2527868"/>
    <lineage>
        <taxon>Bacteria</taxon>
        <taxon>Pseudomonadati</taxon>
        <taxon>Pseudomonadota</taxon>
        <taxon>Alphaproteobacteria</taxon>
        <taxon>Acetobacterales</taxon>
        <taxon>Roseomonadaceae</taxon>
        <taxon>Roseicella</taxon>
    </lineage>
</organism>
<dbReference type="SUPFAM" id="SSF56281">
    <property type="entry name" value="Metallo-hydrolase/oxidoreductase"/>
    <property type="match status" value="1"/>
</dbReference>
<dbReference type="InterPro" id="IPR036866">
    <property type="entry name" value="RibonucZ/Hydroxyglut_hydro"/>
</dbReference>
<accession>A0A4R4DA85</accession>
<evidence type="ECO:0000256" key="5">
    <source>
        <dbReference type="SAM" id="SignalP"/>
    </source>
</evidence>
<comment type="caution">
    <text evidence="7">The sequence shown here is derived from an EMBL/GenBank/DDBJ whole genome shotgun (WGS) entry which is preliminary data.</text>
</comment>
<evidence type="ECO:0000256" key="1">
    <source>
        <dbReference type="ARBA" id="ARBA00007749"/>
    </source>
</evidence>
<dbReference type="Gene3D" id="3.60.15.10">
    <property type="entry name" value="Ribonuclease Z/Hydroxyacylglutathione hydrolase-like"/>
    <property type="match status" value="1"/>
</dbReference>
<evidence type="ECO:0000256" key="4">
    <source>
        <dbReference type="ARBA" id="ARBA00022833"/>
    </source>
</evidence>
<dbReference type="GO" id="GO:0016787">
    <property type="term" value="F:hydrolase activity"/>
    <property type="evidence" value="ECO:0007669"/>
    <property type="project" value="UniProtKB-KW"/>
</dbReference>
<feature type="chain" id="PRO_5020597693" evidence="5">
    <location>
        <begin position="23"/>
        <end position="338"/>
    </location>
</feature>
<dbReference type="EMBL" id="SKBM01000023">
    <property type="protein sequence ID" value="TCZ56320.1"/>
    <property type="molecule type" value="Genomic_DNA"/>
</dbReference>
<keyword evidence="5" id="KW-0732">Signal</keyword>
<dbReference type="Pfam" id="PF00753">
    <property type="entry name" value="Lactamase_B"/>
    <property type="match status" value="1"/>
</dbReference>
<dbReference type="InterPro" id="IPR051013">
    <property type="entry name" value="MBL_superfamily_lactonases"/>
</dbReference>
<dbReference type="RefSeq" id="WP_132293814.1">
    <property type="nucleotide sequence ID" value="NZ_SKBM01000023.1"/>
</dbReference>
<dbReference type="OrthoDB" id="9773738at2"/>
<reference evidence="7 8" key="1">
    <citation type="submission" date="2019-03" db="EMBL/GenBank/DDBJ databases">
        <title>Paracraurococcus aquatilis NE82 genome sequence.</title>
        <authorList>
            <person name="Zhao Y."/>
            <person name="Du Z."/>
        </authorList>
    </citation>
    <scope>NUCLEOTIDE SEQUENCE [LARGE SCALE GENOMIC DNA]</scope>
    <source>
        <strain evidence="7 8">NE82</strain>
    </source>
</reference>
<evidence type="ECO:0000256" key="2">
    <source>
        <dbReference type="ARBA" id="ARBA00022723"/>
    </source>
</evidence>
<dbReference type="CDD" id="cd07720">
    <property type="entry name" value="OPHC2-like_MBL-fold"/>
    <property type="match status" value="1"/>
</dbReference>
<keyword evidence="2" id="KW-0479">Metal-binding</keyword>
<name>A0A4R4DA85_9PROT</name>
<protein>
    <submittedName>
        <fullName evidence="7">MBL fold metallo-hydrolase</fullName>
    </submittedName>
</protein>
<dbReference type="GO" id="GO:0046872">
    <property type="term" value="F:metal ion binding"/>
    <property type="evidence" value="ECO:0007669"/>
    <property type="project" value="UniProtKB-KW"/>
</dbReference>
<feature type="domain" description="Metallo-beta-lactamase" evidence="6">
    <location>
        <begin position="110"/>
        <end position="314"/>
    </location>
</feature>
<dbReference type="Proteomes" id="UP000295023">
    <property type="component" value="Unassembled WGS sequence"/>
</dbReference>
<gene>
    <name evidence="7" type="ORF">EXY23_20275</name>
</gene>
<dbReference type="SMART" id="SM00849">
    <property type="entry name" value="Lactamase_B"/>
    <property type="match status" value="1"/>
</dbReference>
<dbReference type="InterPro" id="IPR001279">
    <property type="entry name" value="Metallo-B-lactamas"/>
</dbReference>